<dbReference type="Gene3D" id="3.40.630.30">
    <property type="match status" value="1"/>
</dbReference>
<sequence length="172" mass="19597">MTAHLTYRAATLADIEQLKQLGILAYGQYAGLLSPDGWEKMRTGINNDEMWLGLLQRSRSFLCTHGDTIAGMAFLMPSGNPWDVYPADWSYIRMVGVHPQYVGRGIARTLTQQCIDHARSSGEHTIALHTSEVMNAARHIYESMGFTMLREIATRFDIRYWLFTMPLTEHNE</sequence>
<evidence type="ECO:0000313" key="4">
    <source>
        <dbReference type="EMBL" id="GAA4468078.1"/>
    </source>
</evidence>
<reference evidence="5" key="1">
    <citation type="journal article" date="2019" name="Int. J. Syst. Evol. Microbiol.">
        <title>The Global Catalogue of Microorganisms (GCM) 10K type strain sequencing project: providing services to taxonomists for standard genome sequencing and annotation.</title>
        <authorList>
            <consortium name="The Broad Institute Genomics Platform"/>
            <consortium name="The Broad Institute Genome Sequencing Center for Infectious Disease"/>
            <person name="Wu L."/>
            <person name="Ma J."/>
        </authorList>
    </citation>
    <scope>NUCLEOTIDE SEQUENCE [LARGE SCALE GENOMIC DNA]</scope>
    <source>
        <strain evidence="5">JCM 32105</strain>
    </source>
</reference>
<organism evidence="4 5">
    <name type="scientific">Nemorincola caseinilytica</name>
    <dbReference type="NCBI Taxonomy" id="2054315"/>
    <lineage>
        <taxon>Bacteria</taxon>
        <taxon>Pseudomonadati</taxon>
        <taxon>Bacteroidota</taxon>
        <taxon>Chitinophagia</taxon>
        <taxon>Chitinophagales</taxon>
        <taxon>Chitinophagaceae</taxon>
        <taxon>Nemorincola</taxon>
    </lineage>
</organism>
<keyword evidence="2" id="KW-0012">Acyltransferase</keyword>
<dbReference type="Proteomes" id="UP001500067">
    <property type="component" value="Unassembled WGS sequence"/>
</dbReference>
<dbReference type="SUPFAM" id="SSF55729">
    <property type="entry name" value="Acyl-CoA N-acyltransferases (Nat)"/>
    <property type="match status" value="1"/>
</dbReference>
<dbReference type="PANTHER" id="PTHR43877">
    <property type="entry name" value="AMINOALKYLPHOSPHONATE N-ACETYLTRANSFERASE-RELATED-RELATED"/>
    <property type="match status" value="1"/>
</dbReference>
<evidence type="ECO:0000259" key="3">
    <source>
        <dbReference type="PROSITE" id="PS51186"/>
    </source>
</evidence>
<gene>
    <name evidence="4" type="ORF">GCM10023093_25000</name>
</gene>
<name>A0ABP8NML8_9BACT</name>
<keyword evidence="5" id="KW-1185">Reference proteome</keyword>
<comment type="caution">
    <text evidence="4">The sequence shown here is derived from an EMBL/GenBank/DDBJ whole genome shotgun (WGS) entry which is preliminary data.</text>
</comment>
<dbReference type="InterPro" id="IPR050832">
    <property type="entry name" value="Bact_Acetyltransf"/>
</dbReference>
<evidence type="ECO:0000256" key="1">
    <source>
        <dbReference type="ARBA" id="ARBA00022679"/>
    </source>
</evidence>
<dbReference type="CDD" id="cd04301">
    <property type="entry name" value="NAT_SF"/>
    <property type="match status" value="1"/>
</dbReference>
<feature type="domain" description="N-acetyltransferase" evidence="3">
    <location>
        <begin position="5"/>
        <end position="166"/>
    </location>
</feature>
<evidence type="ECO:0000313" key="5">
    <source>
        <dbReference type="Proteomes" id="UP001500067"/>
    </source>
</evidence>
<proteinExistence type="predicted"/>
<evidence type="ECO:0000256" key="2">
    <source>
        <dbReference type="ARBA" id="ARBA00023315"/>
    </source>
</evidence>
<accession>A0ABP8NML8</accession>
<dbReference type="RefSeq" id="WP_345083712.1">
    <property type="nucleotide sequence ID" value="NZ_BAABFA010000018.1"/>
</dbReference>
<protein>
    <recommendedName>
        <fullName evidence="3">N-acetyltransferase domain-containing protein</fullName>
    </recommendedName>
</protein>
<dbReference type="PROSITE" id="PS51186">
    <property type="entry name" value="GNAT"/>
    <property type="match status" value="1"/>
</dbReference>
<dbReference type="Pfam" id="PF00583">
    <property type="entry name" value="Acetyltransf_1"/>
    <property type="match status" value="1"/>
</dbReference>
<dbReference type="EMBL" id="BAABFA010000018">
    <property type="protein sequence ID" value="GAA4468078.1"/>
    <property type="molecule type" value="Genomic_DNA"/>
</dbReference>
<dbReference type="InterPro" id="IPR016181">
    <property type="entry name" value="Acyl_CoA_acyltransferase"/>
</dbReference>
<dbReference type="InterPro" id="IPR000182">
    <property type="entry name" value="GNAT_dom"/>
</dbReference>
<keyword evidence="1" id="KW-0808">Transferase</keyword>